<evidence type="ECO:0000256" key="10">
    <source>
        <dbReference type="ARBA" id="ARBA00022989"/>
    </source>
</evidence>
<feature type="transmembrane region" description="Helical" evidence="12">
    <location>
        <begin position="64"/>
        <end position="82"/>
    </location>
</feature>
<dbReference type="GO" id="GO:0016758">
    <property type="term" value="F:hexosyltransferase activity"/>
    <property type="evidence" value="ECO:0007669"/>
    <property type="project" value="TreeGrafter"/>
</dbReference>
<comment type="pathway">
    <text evidence="2">Glycan metabolism; osmoregulated periplasmic glucan (OPG) biosynthesis.</text>
</comment>
<dbReference type="InterPro" id="IPR029044">
    <property type="entry name" value="Nucleotide-diphossugar_trans"/>
</dbReference>
<keyword evidence="15" id="KW-1185">Reference proteome</keyword>
<dbReference type="AlphaFoldDB" id="A0A1S1H8S4"/>
<feature type="transmembrane region" description="Helical" evidence="12">
    <location>
        <begin position="453"/>
        <end position="473"/>
    </location>
</feature>
<dbReference type="PANTHER" id="PTHR43867:SF5">
    <property type="entry name" value="GLUCANS BIOSYNTHESIS GLUCOSYLTRANSFERASE H"/>
    <property type="match status" value="1"/>
</dbReference>
<dbReference type="InterPro" id="IPR001173">
    <property type="entry name" value="Glyco_trans_2-like"/>
</dbReference>
<dbReference type="NCBIfam" id="NF003958">
    <property type="entry name" value="PRK05454.2-1"/>
    <property type="match status" value="1"/>
</dbReference>
<evidence type="ECO:0000256" key="4">
    <source>
        <dbReference type="ARBA" id="ARBA00020585"/>
    </source>
</evidence>
<evidence type="ECO:0000256" key="6">
    <source>
        <dbReference type="ARBA" id="ARBA00022519"/>
    </source>
</evidence>
<evidence type="ECO:0000259" key="13">
    <source>
        <dbReference type="Pfam" id="PF13632"/>
    </source>
</evidence>
<comment type="subcellular location">
    <subcellularLocation>
        <location evidence="1">Cell inner membrane</location>
        <topology evidence="1">Multi-pass membrane protein</topology>
    </subcellularLocation>
</comment>
<proteinExistence type="inferred from homology"/>
<evidence type="ECO:0000256" key="7">
    <source>
        <dbReference type="ARBA" id="ARBA00022676"/>
    </source>
</evidence>
<evidence type="ECO:0000256" key="11">
    <source>
        <dbReference type="ARBA" id="ARBA00023136"/>
    </source>
</evidence>
<keyword evidence="11 12" id="KW-0472">Membrane</keyword>
<dbReference type="Proteomes" id="UP000179467">
    <property type="component" value="Unassembled WGS sequence"/>
</dbReference>
<protein>
    <recommendedName>
        <fullName evidence="4">Glucans biosynthesis glucosyltransferase H</fullName>
    </recommendedName>
</protein>
<dbReference type="RefSeq" id="WP_254684346.1">
    <property type="nucleotide sequence ID" value="NZ_MIPT01000001.1"/>
</dbReference>
<keyword evidence="6" id="KW-0997">Cell inner membrane</keyword>
<dbReference type="Gene3D" id="3.90.550.10">
    <property type="entry name" value="Spore Coat Polysaccharide Biosynthesis Protein SpsA, Chain A"/>
    <property type="match status" value="1"/>
</dbReference>
<evidence type="ECO:0000313" key="15">
    <source>
        <dbReference type="Proteomes" id="UP000179467"/>
    </source>
</evidence>
<keyword evidence="5" id="KW-1003">Cell membrane</keyword>
<keyword evidence="8 14" id="KW-0808">Transferase</keyword>
<keyword evidence="7 14" id="KW-0328">Glycosyltransferase</keyword>
<feature type="domain" description="Glycosyltransferase 2-like" evidence="13">
    <location>
        <begin position="243"/>
        <end position="464"/>
    </location>
</feature>
<feature type="transmembrane region" description="Helical" evidence="12">
    <location>
        <begin position="541"/>
        <end position="561"/>
    </location>
</feature>
<dbReference type="PANTHER" id="PTHR43867">
    <property type="entry name" value="CELLULOSE SYNTHASE CATALYTIC SUBUNIT A [UDP-FORMING]"/>
    <property type="match status" value="1"/>
</dbReference>
<evidence type="ECO:0000256" key="8">
    <source>
        <dbReference type="ARBA" id="ARBA00022679"/>
    </source>
</evidence>
<evidence type="ECO:0000313" key="14">
    <source>
        <dbReference type="EMBL" id="OHT18619.1"/>
    </source>
</evidence>
<comment type="caution">
    <text evidence="14">The sequence shown here is derived from an EMBL/GenBank/DDBJ whole genome shotgun (WGS) entry which is preliminary data.</text>
</comment>
<reference evidence="14 15" key="1">
    <citation type="submission" date="2016-09" db="EMBL/GenBank/DDBJ databases">
        <title>Metabolic pathway, cell adaptation mechanisms and a novel monoxygenase revealed through proteogenomic-transcription analysis of a Sphingomonas haloaromaticamans strain degrading the fungicide ortho-phenylphenol.</title>
        <authorList>
            <person name="Perruchon C."/>
            <person name="Papadopoulou E.S."/>
            <person name="Rousidou C."/>
            <person name="Vasileiadis S."/>
            <person name="Tanou G."/>
            <person name="Amoutzias G."/>
            <person name="Molassiotis A."/>
            <person name="Karpouzas D.G."/>
        </authorList>
    </citation>
    <scope>NUCLEOTIDE SEQUENCE [LARGE SCALE GENOMIC DNA]</scope>
    <source>
        <strain evidence="14 15">P3</strain>
    </source>
</reference>
<accession>A0A1S1H8S4</accession>
<feature type="transmembrane region" description="Helical" evidence="12">
    <location>
        <begin position="414"/>
        <end position="441"/>
    </location>
</feature>
<organism evidence="14 15">
    <name type="scientific">Edaphosphingomonas haloaromaticamans</name>
    <dbReference type="NCBI Taxonomy" id="653954"/>
    <lineage>
        <taxon>Bacteria</taxon>
        <taxon>Pseudomonadati</taxon>
        <taxon>Pseudomonadota</taxon>
        <taxon>Alphaproteobacteria</taxon>
        <taxon>Sphingomonadales</taxon>
        <taxon>Rhizorhabdaceae</taxon>
        <taxon>Edaphosphingomonas</taxon>
    </lineage>
</organism>
<dbReference type="EMBL" id="MIPT01000001">
    <property type="protein sequence ID" value="OHT18619.1"/>
    <property type="molecule type" value="Genomic_DNA"/>
</dbReference>
<keyword evidence="9 12" id="KW-0812">Transmembrane</keyword>
<evidence type="ECO:0000256" key="3">
    <source>
        <dbReference type="ARBA" id="ARBA00009337"/>
    </source>
</evidence>
<evidence type="ECO:0000256" key="12">
    <source>
        <dbReference type="SAM" id="Phobius"/>
    </source>
</evidence>
<dbReference type="InterPro" id="IPR050321">
    <property type="entry name" value="Glycosyltr_2/OpgH_subfam"/>
</dbReference>
<evidence type="ECO:0000256" key="5">
    <source>
        <dbReference type="ARBA" id="ARBA00022475"/>
    </source>
</evidence>
<keyword evidence="10 12" id="KW-1133">Transmembrane helix</keyword>
<dbReference type="NCBIfam" id="NF003962">
    <property type="entry name" value="PRK05454.2-5"/>
    <property type="match status" value="1"/>
</dbReference>
<name>A0A1S1H8S4_9SPHN</name>
<evidence type="ECO:0000256" key="2">
    <source>
        <dbReference type="ARBA" id="ARBA00005001"/>
    </source>
</evidence>
<evidence type="ECO:0000256" key="9">
    <source>
        <dbReference type="ARBA" id="ARBA00022692"/>
    </source>
</evidence>
<gene>
    <name evidence="14" type="primary">mdoH</name>
    <name evidence="14" type="ORF">BHE75_00593</name>
</gene>
<evidence type="ECO:0000256" key="1">
    <source>
        <dbReference type="ARBA" id="ARBA00004429"/>
    </source>
</evidence>
<dbReference type="SUPFAM" id="SSF53448">
    <property type="entry name" value="Nucleotide-diphospho-sugar transferases"/>
    <property type="match status" value="1"/>
</dbReference>
<dbReference type="GO" id="GO:0005886">
    <property type="term" value="C:plasma membrane"/>
    <property type="evidence" value="ECO:0007669"/>
    <property type="project" value="UniProtKB-SubCell"/>
</dbReference>
<comment type="similarity">
    <text evidence="3">Belongs to the glycosyltransferase 2 family. OpgH subfamily.</text>
</comment>
<dbReference type="Pfam" id="PF13632">
    <property type="entry name" value="Glyco_trans_2_3"/>
    <property type="match status" value="1"/>
</dbReference>
<sequence>MGLTTVHLHKVQQLSAAERKSMPFSEPLLPNEAPLAMPVQSLDTATSLADLEPGPTAIAVEGVWERRLFLVLGSLLVGIAATQEMMRSFAADGLSLLDVILSLLFFSLYSWITFGFLGALAGLVVLLGNGPGLSRWFTRLRLPKRRTAVLMPIYNEDTEAVFGRIAEMSASIAAIGGQDLFHIFVLSDSRADMEARELAALRVVRAGNPVKVFYRRRTENIARKPGNIAEWIGRFGAAYENMIVLDADSLMSGPAMALLATTMEERPSVGLIQTIPTIINARTFFARWHQFAAVAYGPAAAAGLQWWSGTESTFWGHNAIVRVRAFAESCGLPRLPGPEPFGGHVLSHDMVEAALLRRNGWSVHMVSLPEGSYEEFPPTIADHSVRDRRWCQGNLQHVRLLGARGFHWVNRLQLLMGASAFLTSPLWMLMLLLGIAASVGASDATFSSPPDTWLVMLTLLLLFGPKLIAVLWLSVDDGLRAAMGGARKLAATIAIEMPLSMAMAPITMVNQTMAIIDILRGRPVGWMPQRRDADGMPLRDALMLCRVHIGLGFALLLPLLLGAGFAIWALPVAIGLIASPFTAMLTSRVDVGDWFARHGLFAVPNGTSATAQATLVGEEPLPAAGHLAGTTAMARAFVARPIGPAVRP</sequence>